<feature type="domain" description="Peptidase S1" evidence="1">
    <location>
        <begin position="4"/>
        <end position="125"/>
    </location>
</feature>
<dbReference type="GeneID" id="105368944"/>
<protein>
    <submittedName>
        <fullName evidence="3">Uncharacterized protein LOC105368944</fullName>
    </submittedName>
</protein>
<reference evidence="3" key="1">
    <citation type="submission" date="2025-08" db="UniProtKB">
        <authorList>
            <consortium name="RefSeq"/>
        </authorList>
    </citation>
    <scope>IDENTIFICATION</scope>
</reference>
<organism evidence="2 3">
    <name type="scientific">Ceratosolen solmsi marchali</name>
    <dbReference type="NCBI Taxonomy" id="326594"/>
    <lineage>
        <taxon>Eukaryota</taxon>
        <taxon>Metazoa</taxon>
        <taxon>Ecdysozoa</taxon>
        <taxon>Arthropoda</taxon>
        <taxon>Hexapoda</taxon>
        <taxon>Insecta</taxon>
        <taxon>Pterygota</taxon>
        <taxon>Neoptera</taxon>
        <taxon>Endopterygota</taxon>
        <taxon>Hymenoptera</taxon>
        <taxon>Apocrita</taxon>
        <taxon>Proctotrupomorpha</taxon>
        <taxon>Chalcidoidea</taxon>
        <taxon>Agaonidae</taxon>
        <taxon>Agaoninae</taxon>
        <taxon>Ceratosolen</taxon>
    </lineage>
</organism>
<dbReference type="GO" id="GO:0004252">
    <property type="term" value="F:serine-type endopeptidase activity"/>
    <property type="evidence" value="ECO:0007669"/>
    <property type="project" value="InterPro"/>
</dbReference>
<keyword evidence="2" id="KW-1185">Reference proteome</keyword>
<dbReference type="InterPro" id="IPR009003">
    <property type="entry name" value="Peptidase_S1_PA"/>
</dbReference>
<dbReference type="Gene3D" id="2.40.10.10">
    <property type="entry name" value="Trypsin-like serine proteases"/>
    <property type="match status" value="1"/>
</dbReference>
<dbReference type="AlphaFoldDB" id="A0AAJ6YXZ0"/>
<accession>A0AAJ6YXZ0</accession>
<dbReference type="InterPro" id="IPR043504">
    <property type="entry name" value="Peptidase_S1_PA_chymotrypsin"/>
</dbReference>
<dbReference type="InterPro" id="IPR001254">
    <property type="entry name" value="Trypsin_dom"/>
</dbReference>
<dbReference type="SUPFAM" id="SSF50494">
    <property type="entry name" value="Trypsin-like serine proteases"/>
    <property type="match status" value="1"/>
</dbReference>
<proteinExistence type="predicted"/>
<gene>
    <name evidence="3" type="primary">LOC105368944</name>
</gene>
<dbReference type="KEGG" id="csol:105368944"/>
<evidence type="ECO:0000313" key="3">
    <source>
        <dbReference type="RefSeq" id="XP_011506433.1"/>
    </source>
</evidence>
<sequence length="152" mass="17241">MVTTHGHDVTMLRLETEVLDVQPAVIATVRKEDLFGLRVDLAGWPQPSLTRSFNIKEKANIKIISDDVCVQKLLVFNRRPNFQDNLFCTFTDPYVLMSNVNSGGPVLHDNKIIGVNKKTYPATEPEVDPRKVNIHFNLGYYLGFIHDIISKC</sequence>
<name>A0AAJ6YXZ0_9HYME</name>
<dbReference type="GO" id="GO:0006508">
    <property type="term" value="P:proteolysis"/>
    <property type="evidence" value="ECO:0007669"/>
    <property type="project" value="InterPro"/>
</dbReference>
<dbReference type="RefSeq" id="XP_011506433.1">
    <property type="nucleotide sequence ID" value="XM_011508131.1"/>
</dbReference>
<dbReference type="Proteomes" id="UP000695007">
    <property type="component" value="Unplaced"/>
</dbReference>
<dbReference type="Pfam" id="PF00089">
    <property type="entry name" value="Trypsin"/>
    <property type="match status" value="1"/>
</dbReference>
<evidence type="ECO:0000259" key="1">
    <source>
        <dbReference type="Pfam" id="PF00089"/>
    </source>
</evidence>
<evidence type="ECO:0000313" key="2">
    <source>
        <dbReference type="Proteomes" id="UP000695007"/>
    </source>
</evidence>